<dbReference type="AlphaFoldDB" id="J3KZV9"/>
<evidence type="ECO:0000313" key="2">
    <source>
        <dbReference type="EnsemblPlants" id="OB01G25150.1"/>
    </source>
</evidence>
<feature type="region of interest" description="Disordered" evidence="1">
    <location>
        <begin position="1"/>
        <end position="55"/>
    </location>
</feature>
<dbReference type="EnsemblPlants" id="OB01G25150.1">
    <property type="protein sequence ID" value="OB01G25150.1"/>
    <property type="gene ID" value="OB01G25150"/>
</dbReference>
<dbReference type="Proteomes" id="UP000006038">
    <property type="component" value="Chromosome 1"/>
</dbReference>
<name>J3KZV9_ORYBR</name>
<evidence type="ECO:0000256" key="1">
    <source>
        <dbReference type="SAM" id="MobiDB-lite"/>
    </source>
</evidence>
<proteinExistence type="predicted"/>
<dbReference type="Gramene" id="OB01G25150.1">
    <property type="protein sequence ID" value="OB01G25150.1"/>
    <property type="gene ID" value="OB01G25150"/>
</dbReference>
<reference evidence="2" key="2">
    <citation type="submission" date="2013-04" db="UniProtKB">
        <authorList>
            <consortium name="EnsemblPlants"/>
        </authorList>
    </citation>
    <scope>IDENTIFICATION</scope>
</reference>
<organism evidence="2">
    <name type="scientific">Oryza brachyantha</name>
    <name type="common">malo sina</name>
    <dbReference type="NCBI Taxonomy" id="4533"/>
    <lineage>
        <taxon>Eukaryota</taxon>
        <taxon>Viridiplantae</taxon>
        <taxon>Streptophyta</taxon>
        <taxon>Embryophyta</taxon>
        <taxon>Tracheophyta</taxon>
        <taxon>Spermatophyta</taxon>
        <taxon>Magnoliopsida</taxon>
        <taxon>Liliopsida</taxon>
        <taxon>Poales</taxon>
        <taxon>Poaceae</taxon>
        <taxon>BOP clade</taxon>
        <taxon>Oryzoideae</taxon>
        <taxon>Oryzeae</taxon>
        <taxon>Oryzinae</taxon>
        <taxon>Oryza</taxon>
    </lineage>
</organism>
<accession>J3KZV9</accession>
<sequence length="104" mass="11043">MSGLTTDRVRAGLDKNGLNLDRDPVGGQQGSDTSTGVKGVEAAATGNRQRNQHGAHVLRWRQACRQQGPVMIGAAMGDGCGRAGHKRRQGCIGHQERQVEVGGW</sequence>
<reference evidence="2" key="1">
    <citation type="journal article" date="2013" name="Nat. Commun.">
        <title>Whole-genome sequencing of Oryza brachyantha reveals mechanisms underlying Oryza genome evolution.</title>
        <authorList>
            <person name="Chen J."/>
            <person name="Huang Q."/>
            <person name="Gao D."/>
            <person name="Wang J."/>
            <person name="Lang Y."/>
            <person name="Liu T."/>
            <person name="Li B."/>
            <person name="Bai Z."/>
            <person name="Luis Goicoechea J."/>
            <person name="Liang C."/>
            <person name="Chen C."/>
            <person name="Zhang W."/>
            <person name="Sun S."/>
            <person name="Liao Y."/>
            <person name="Zhang X."/>
            <person name="Yang L."/>
            <person name="Song C."/>
            <person name="Wang M."/>
            <person name="Shi J."/>
            <person name="Liu G."/>
            <person name="Liu J."/>
            <person name="Zhou H."/>
            <person name="Zhou W."/>
            <person name="Yu Q."/>
            <person name="An N."/>
            <person name="Chen Y."/>
            <person name="Cai Q."/>
            <person name="Wang B."/>
            <person name="Liu B."/>
            <person name="Min J."/>
            <person name="Huang Y."/>
            <person name="Wu H."/>
            <person name="Li Z."/>
            <person name="Zhang Y."/>
            <person name="Yin Y."/>
            <person name="Song W."/>
            <person name="Jiang J."/>
            <person name="Jackson S.A."/>
            <person name="Wing R.A."/>
            <person name="Wang J."/>
            <person name="Chen M."/>
        </authorList>
    </citation>
    <scope>NUCLEOTIDE SEQUENCE [LARGE SCALE GENOMIC DNA]</scope>
    <source>
        <strain evidence="2">cv. IRGC 101232</strain>
    </source>
</reference>
<keyword evidence="3" id="KW-1185">Reference proteome</keyword>
<evidence type="ECO:0000313" key="3">
    <source>
        <dbReference type="Proteomes" id="UP000006038"/>
    </source>
</evidence>
<protein>
    <submittedName>
        <fullName evidence="2">Uncharacterized protein</fullName>
    </submittedName>
</protein>
<dbReference type="HOGENOM" id="CLU_2254261_0_0_1"/>